<protein>
    <submittedName>
        <fullName evidence="2">Uncharacterized protein</fullName>
    </submittedName>
</protein>
<accession>A0A0A8ZJW4</accession>
<keyword evidence="1" id="KW-0812">Transmembrane</keyword>
<feature type="transmembrane region" description="Helical" evidence="1">
    <location>
        <begin position="21"/>
        <end position="41"/>
    </location>
</feature>
<keyword evidence="1" id="KW-1133">Transmembrane helix</keyword>
<name>A0A0A8ZJW4_ARUDO</name>
<evidence type="ECO:0000256" key="1">
    <source>
        <dbReference type="SAM" id="Phobius"/>
    </source>
</evidence>
<keyword evidence="1" id="KW-0472">Membrane</keyword>
<reference evidence="2" key="1">
    <citation type="submission" date="2014-09" db="EMBL/GenBank/DDBJ databases">
        <authorList>
            <person name="Magalhaes I.L.F."/>
            <person name="Oliveira U."/>
            <person name="Santos F.R."/>
            <person name="Vidigal T.H.D.A."/>
            <person name="Brescovit A.D."/>
            <person name="Santos A.J."/>
        </authorList>
    </citation>
    <scope>NUCLEOTIDE SEQUENCE</scope>
    <source>
        <tissue evidence="2">Shoot tissue taken approximately 20 cm above the soil surface</tissue>
    </source>
</reference>
<dbReference type="EMBL" id="GBRH01259902">
    <property type="protein sequence ID" value="JAD37993.1"/>
    <property type="molecule type" value="Transcribed_RNA"/>
</dbReference>
<evidence type="ECO:0000313" key="2">
    <source>
        <dbReference type="EMBL" id="JAD37993.1"/>
    </source>
</evidence>
<reference evidence="2" key="2">
    <citation type="journal article" date="2015" name="Data Brief">
        <title>Shoot transcriptome of the giant reed, Arundo donax.</title>
        <authorList>
            <person name="Barrero R.A."/>
            <person name="Guerrero F.D."/>
            <person name="Moolhuijzen P."/>
            <person name="Goolsby J.A."/>
            <person name="Tidwell J."/>
            <person name="Bellgard S.E."/>
            <person name="Bellgard M.I."/>
        </authorList>
    </citation>
    <scope>NUCLEOTIDE SEQUENCE</scope>
    <source>
        <tissue evidence="2">Shoot tissue taken approximately 20 cm above the soil surface</tissue>
    </source>
</reference>
<dbReference type="AlphaFoldDB" id="A0A0A8ZJW4"/>
<sequence length="42" mass="4719">MVTGSHLAVDMNEFSFYLNHIFAYLMLALKTMLLSDLVILAA</sequence>
<proteinExistence type="predicted"/>
<organism evidence="2">
    <name type="scientific">Arundo donax</name>
    <name type="common">Giant reed</name>
    <name type="synonym">Donax arundinaceus</name>
    <dbReference type="NCBI Taxonomy" id="35708"/>
    <lineage>
        <taxon>Eukaryota</taxon>
        <taxon>Viridiplantae</taxon>
        <taxon>Streptophyta</taxon>
        <taxon>Embryophyta</taxon>
        <taxon>Tracheophyta</taxon>
        <taxon>Spermatophyta</taxon>
        <taxon>Magnoliopsida</taxon>
        <taxon>Liliopsida</taxon>
        <taxon>Poales</taxon>
        <taxon>Poaceae</taxon>
        <taxon>PACMAD clade</taxon>
        <taxon>Arundinoideae</taxon>
        <taxon>Arundineae</taxon>
        <taxon>Arundo</taxon>
    </lineage>
</organism>